<dbReference type="Pfam" id="PF02033">
    <property type="entry name" value="RBFA"/>
    <property type="match status" value="1"/>
</dbReference>
<dbReference type="HAMAP" id="MF_00003">
    <property type="entry name" value="RbfA"/>
    <property type="match status" value="1"/>
</dbReference>
<keyword evidence="1 2" id="KW-0690">Ribosome biogenesis</keyword>
<feature type="region of interest" description="Disordered" evidence="4">
    <location>
        <begin position="130"/>
        <end position="167"/>
    </location>
</feature>
<evidence type="ECO:0000256" key="1">
    <source>
        <dbReference type="ARBA" id="ARBA00022517"/>
    </source>
</evidence>
<keyword evidence="3" id="KW-0175">Coiled coil</keyword>
<comment type="subunit">
    <text evidence="2">Monomer. Binds 30S ribosomal subunits, but not 50S ribosomal subunits or 70S ribosomes.</text>
</comment>
<evidence type="ECO:0000256" key="4">
    <source>
        <dbReference type="SAM" id="MobiDB-lite"/>
    </source>
</evidence>
<comment type="subcellular location">
    <subcellularLocation>
        <location evidence="2">Cytoplasm</location>
    </subcellularLocation>
</comment>
<comment type="caution">
    <text evidence="5">The sequence shown here is derived from an EMBL/GenBank/DDBJ whole genome shotgun (WGS) entry which is preliminary data.</text>
</comment>
<dbReference type="InterPro" id="IPR020053">
    <property type="entry name" value="Ribosome-bd_factorA_CS"/>
</dbReference>
<dbReference type="OrthoDB" id="307788at2"/>
<gene>
    <name evidence="2 5" type="primary">rbfA</name>
    <name evidence="5" type="ORF">D2L64_03960</name>
</gene>
<dbReference type="AlphaFoldDB" id="A0A418N0Q1"/>
<dbReference type="InterPro" id="IPR015946">
    <property type="entry name" value="KH_dom-like_a/b"/>
</dbReference>
<dbReference type="PANTHER" id="PTHR33515">
    <property type="entry name" value="RIBOSOME-BINDING FACTOR A, CHLOROPLASTIC-RELATED"/>
    <property type="match status" value="1"/>
</dbReference>
<proteinExistence type="inferred from homology"/>
<evidence type="ECO:0000313" key="6">
    <source>
        <dbReference type="Proteomes" id="UP000283832"/>
    </source>
</evidence>
<protein>
    <recommendedName>
        <fullName evidence="2">Ribosome-binding factor A</fullName>
    </recommendedName>
</protein>
<sequence>MTDPAKVRRHAERVRELVASVVRSQIKDPRLGMITITDARITADLRDATVFYTVLGDAAAQAGTAAALDSAKGMLRSTVGKALGLRHSPTLTFVLDDVQDQVKHIDDLLAAARNADAEVQRLAAKAEYAGDAQPYRLEDDEDADEAEGDEVEAADGAGDEARGGERR</sequence>
<dbReference type="PROSITE" id="PS01319">
    <property type="entry name" value="RBFA"/>
    <property type="match status" value="1"/>
</dbReference>
<dbReference type="InterPro" id="IPR000238">
    <property type="entry name" value="RbfA"/>
</dbReference>
<dbReference type="Gene3D" id="3.30.300.20">
    <property type="match status" value="1"/>
</dbReference>
<dbReference type="GO" id="GO:0043024">
    <property type="term" value="F:ribosomal small subunit binding"/>
    <property type="evidence" value="ECO:0007669"/>
    <property type="project" value="TreeGrafter"/>
</dbReference>
<dbReference type="NCBIfam" id="TIGR00082">
    <property type="entry name" value="rbfA"/>
    <property type="match status" value="1"/>
</dbReference>
<dbReference type="GO" id="GO:0005829">
    <property type="term" value="C:cytosol"/>
    <property type="evidence" value="ECO:0007669"/>
    <property type="project" value="TreeGrafter"/>
</dbReference>
<feature type="coiled-coil region" evidence="3">
    <location>
        <begin position="95"/>
        <end position="125"/>
    </location>
</feature>
<dbReference type="InterPro" id="IPR023799">
    <property type="entry name" value="RbfA_dom_sf"/>
</dbReference>
<name>A0A418N0Q1_9ACTN</name>
<evidence type="ECO:0000256" key="2">
    <source>
        <dbReference type="HAMAP-Rule" id="MF_00003"/>
    </source>
</evidence>
<comment type="function">
    <text evidence="2">One of several proteins that assist in the late maturation steps of the functional core of the 30S ribosomal subunit. Associates with free 30S ribosomal subunits (but not with 30S subunits that are part of 70S ribosomes or polysomes). Required for efficient processing of 16S rRNA. May interact with the 5'-terminal helix region of 16S rRNA.</text>
</comment>
<dbReference type="RefSeq" id="WP_119573211.1">
    <property type="nucleotide sequence ID" value="NZ_QXEC01000002.1"/>
</dbReference>
<dbReference type="EMBL" id="QXEC01000002">
    <property type="protein sequence ID" value="RIV40768.1"/>
    <property type="molecule type" value="Genomic_DNA"/>
</dbReference>
<reference evidence="5 6" key="1">
    <citation type="submission" date="2018-08" db="EMBL/GenBank/DDBJ databases">
        <title>Jishengella sp. nov., isolated from a root of Azadirachta indica A. Juss. var. siamensis Valenton.</title>
        <authorList>
            <person name="Kuncharoen N."/>
            <person name="Tanasupawat S."/>
            <person name="Kudo T."/>
            <person name="Ohkuma M."/>
        </authorList>
    </citation>
    <scope>NUCLEOTIDE SEQUENCE [LARGE SCALE GENOMIC DNA]</scope>
    <source>
        <strain evidence="5 6">AZ1-13</strain>
    </source>
</reference>
<comment type="similarity">
    <text evidence="2">Belongs to the RbfA family.</text>
</comment>
<accession>A0A418N0Q1</accession>
<dbReference type="GO" id="GO:0030490">
    <property type="term" value="P:maturation of SSU-rRNA"/>
    <property type="evidence" value="ECO:0007669"/>
    <property type="project" value="UniProtKB-UniRule"/>
</dbReference>
<keyword evidence="2" id="KW-0963">Cytoplasm</keyword>
<evidence type="ECO:0000313" key="5">
    <source>
        <dbReference type="EMBL" id="RIV40768.1"/>
    </source>
</evidence>
<organism evidence="5 6">
    <name type="scientific">Micromonospora radicis</name>
    <dbReference type="NCBI Taxonomy" id="1894971"/>
    <lineage>
        <taxon>Bacteria</taxon>
        <taxon>Bacillati</taxon>
        <taxon>Actinomycetota</taxon>
        <taxon>Actinomycetes</taxon>
        <taxon>Micromonosporales</taxon>
        <taxon>Micromonosporaceae</taxon>
        <taxon>Micromonospora</taxon>
    </lineage>
</organism>
<dbReference type="SUPFAM" id="SSF89919">
    <property type="entry name" value="Ribosome-binding factor A, RbfA"/>
    <property type="match status" value="1"/>
</dbReference>
<keyword evidence="6" id="KW-1185">Reference proteome</keyword>
<dbReference type="PANTHER" id="PTHR33515:SF1">
    <property type="entry name" value="RIBOSOME-BINDING FACTOR A, CHLOROPLASTIC-RELATED"/>
    <property type="match status" value="1"/>
</dbReference>
<evidence type="ECO:0000256" key="3">
    <source>
        <dbReference type="SAM" id="Coils"/>
    </source>
</evidence>
<dbReference type="Proteomes" id="UP000283832">
    <property type="component" value="Unassembled WGS sequence"/>
</dbReference>
<feature type="compositionally biased region" description="Acidic residues" evidence="4">
    <location>
        <begin position="138"/>
        <end position="153"/>
    </location>
</feature>